<dbReference type="OrthoDB" id="7867809at2"/>
<protein>
    <submittedName>
        <fullName evidence="4">Histidine kinase</fullName>
    </submittedName>
</protein>
<dbReference type="PROSITE" id="PS50894">
    <property type="entry name" value="HPT"/>
    <property type="match status" value="1"/>
</dbReference>
<evidence type="ECO:0000259" key="3">
    <source>
        <dbReference type="PROSITE" id="PS50894"/>
    </source>
</evidence>
<accession>A0A073IME0</accession>
<gene>
    <name evidence="4" type="ORF">DSW25_01755</name>
</gene>
<name>A0A073IME0_9RHOB</name>
<evidence type="ECO:0000313" key="5">
    <source>
        <dbReference type="Proteomes" id="UP000027734"/>
    </source>
</evidence>
<dbReference type="EMBL" id="JAMC01000001">
    <property type="protein sequence ID" value="KEJ90666.1"/>
    <property type="molecule type" value="Genomic_DNA"/>
</dbReference>
<dbReference type="AlphaFoldDB" id="A0A073IME0"/>
<keyword evidence="1" id="KW-0902">Two-component regulatory system</keyword>
<keyword evidence="4" id="KW-0808">Transferase</keyword>
<sequence length="110" mass="11881">MIDWLKINSLRDEIGKDDFPEVVEIFIEEVAEMISGLPPKGSRDTLGADLHALKGSALNLGFADFANLCQIGETRAANGDAAGIELEPILKCYEESKNAFLSGLENGKLT</sequence>
<evidence type="ECO:0000256" key="1">
    <source>
        <dbReference type="ARBA" id="ARBA00023012"/>
    </source>
</evidence>
<proteinExistence type="predicted"/>
<dbReference type="InterPro" id="IPR036641">
    <property type="entry name" value="HPT_dom_sf"/>
</dbReference>
<dbReference type="Pfam" id="PF01627">
    <property type="entry name" value="Hpt"/>
    <property type="match status" value="1"/>
</dbReference>
<comment type="caution">
    <text evidence="4">The sequence shown here is derived from an EMBL/GenBank/DDBJ whole genome shotgun (WGS) entry which is preliminary data.</text>
</comment>
<organism evidence="4 5">
    <name type="scientific">Sulfitobacter donghicola DSW-25 = KCTC 12864 = JCM 14565</name>
    <dbReference type="NCBI Taxonomy" id="1300350"/>
    <lineage>
        <taxon>Bacteria</taxon>
        <taxon>Pseudomonadati</taxon>
        <taxon>Pseudomonadota</taxon>
        <taxon>Alphaproteobacteria</taxon>
        <taxon>Rhodobacterales</taxon>
        <taxon>Roseobacteraceae</taxon>
        <taxon>Sulfitobacter</taxon>
    </lineage>
</organism>
<dbReference type="GO" id="GO:0004672">
    <property type="term" value="F:protein kinase activity"/>
    <property type="evidence" value="ECO:0007669"/>
    <property type="project" value="UniProtKB-ARBA"/>
</dbReference>
<keyword evidence="4" id="KW-0418">Kinase</keyword>
<dbReference type="SUPFAM" id="SSF47226">
    <property type="entry name" value="Histidine-containing phosphotransfer domain, HPT domain"/>
    <property type="match status" value="1"/>
</dbReference>
<feature type="domain" description="HPt" evidence="3">
    <location>
        <begin position="11"/>
        <end position="107"/>
    </location>
</feature>
<reference evidence="4 5" key="1">
    <citation type="submission" date="2014-01" db="EMBL/GenBank/DDBJ databases">
        <title>Sulfitobacter donghicola JCM 14565 Genome Sequencing.</title>
        <authorList>
            <person name="Lai Q."/>
            <person name="Hong Z."/>
        </authorList>
    </citation>
    <scope>NUCLEOTIDE SEQUENCE [LARGE SCALE GENOMIC DNA]</scope>
    <source>
        <strain evidence="4 5">JCM 14565</strain>
    </source>
</reference>
<dbReference type="Proteomes" id="UP000027734">
    <property type="component" value="Unassembled WGS sequence"/>
</dbReference>
<feature type="modified residue" description="Phosphohistidine" evidence="2">
    <location>
        <position position="51"/>
    </location>
</feature>
<evidence type="ECO:0000256" key="2">
    <source>
        <dbReference type="PROSITE-ProRule" id="PRU00110"/>
    </source>
</evidence>
<keyword evidence="5" id="KW-1185">Reference proteome</keyword>
<dbReference type="RefSeq" id="WP_025059045.1">
    <property type="nucleotide sequence ID" value="NZ_JAMC01000001.1"/>
</dbReference>
<keyword evidence="2" id="KW-0597">Phosphoprotein</keyword>
<dbReference type="STRING" id="1300350.Z948_1639"/>
<dbReference type="eggNOG" id="COG2198">
    <property type="taxonomic scope" value="Bacteria"/>
</dbReference>
<dbReference type="GO" id="GO:0000160">
    <property type="term" value="P:phosphorelay signal transduction system"/>
    <property type="evidence" value="ECO:0007669"/>
    <property type="project" value="UniProtKB-KW"/>
</dbReference>
<dbReference type="InterPro" id="IPR008207">
    <property type="entry name" value="Sig_transdc_His_kin_Hpt_dom"/>
</dbReference>
<evidence type="ECO:0000313" key="4">
    <source>
        <dbReference type="EMBL" id="KEJ90666.1"/>
    </source>
</evidence>
<dbReference type="Gene3D" id="1.20.120.160">
    <property type="entry name" value="HPT domain"/>
    <property type="match status" value="1"/>
</dbReference>